<evidence type="ECO:0000313" key="10">
    <source>
        <dbReference type="EMBL" id="PRD41865.1"/>
    </source>
</evidence>
<dbReference type="SUPFAM" id="SSF54534">
    <property type="entry name" value="FKBP-like"/>
    <property type="match status" value="1"/>
</dbReference>
<evidence type="ECO:0000256" key="8">
    <source>
        <dbReference type="PROSITE-ProRule" id="PRU00278"/>
    </source>
</evidence>
<evidence type="ECO:0000256" key="4">
    <source>
        <dbReference type="ARBA" id="ARBA00018370"/>
    </source>
</evidence>
<dbReference type="GO" id="GO:0003755">
    <property type="term" value="F:peptidyl-prolyl cis-trans isomerase activity"/>
    <property type="evidence" value="ECO:0007669"/>
    <property type="project" value="UniProtKB-KW"/>
</dbReference>
<reference evidence="10 11" key="1">
    <citation type="submission" date="2018-02" db="EMBL/GenBank/DDBJ databases">
        <title>The draft genome of Phyllobacterium sp. 1N-3.</title>
        <authorList>
            <person name="Liu L."/>
            <person name="Li L."/>
            <person name="Zhang X."/>
            <person name="Wang T."/>
            <person name="Liang L."/>
        </authorList>
    </citation>
    <scope>NUCLEOTIDE SEQUENCE [LARGE SCALE GENOMIC DNA]</scope>
    <source>
        <strain evidence="10 11">1N-3</strain>
    </source>
</reference>
<comment type="similarity">
    <text evidence="2">Belongs to the PpiC/parvulin rotamase family.</text>
</comment>
<dbReference type="InterPro" id="IPR000297">
    <property type="entry name" value="PPIase_PpiC"/>
</dbReference>
<dbReference type="PANTHER" id="PTHR47245:SF2">
    <property type="entry name" value="PEPTIDYL-PROLYL CIS-TRANS ISOMERASE HP_0175-RELATED"/>
    <property type="match status" value="1"/>
</dbReference>
<protein>
    <recommendedName>
        <fullName evidence="4">Parvulin-like PPIase</fullName>
        <ecNumber evidence="3">5.2.1.8</ecNumber>
    </recommendedName>
    <alternativeName>
        <fullName evidence="6">Peptidyl-prolyl cis-trans isomerase plp</fullName>
    </alternativeName>
    <alternativeName>
        <fullName evidence="7">Rotamase plp</fullName>
    </alternativeName>
</protein>
<evidence type="ECO:0000259" key="9">
    <source>
        <dbReference type="PROSITE" id="PS50198"/>
    </source>
</evidence>
<evidence type="ECO:0000313" key="11">
    <source>
        <dbReference type="Proteomes" id="UP000239434"/>
    </source>
</evidence>
<organism evidence="10 11">
    <name type="scientific">Phyllobacterium phragmitis</name>
    <dbReference type="NCBI Taxonomy" id="2670329"/>
    <lineage>
        <taxon>Bacteria</taxon>
        <taxon>Pseudomonadati</taxon>
        <taxon>Pseudomonadota</taxon>
        <taxon>Alphaproteobacteria</taxon>
        <taxon>Hyphomicrobiales</taxon>
        <taxon>Phyllobacteriaceae</taxon>
        <taxon>Phyllobacterium</taxon>
    </lineage>
</organism>
<dbReference type="PANTHER" id="PTHR47245">
    <property type="entry name" value="PEPTIDYLPROLYL ISOMERASE"/>
    <property type="match status" value="1"/>
</dbReference>
<comment type="caution">
    <text evidence="10">The sequence shown here is derived from an EMBL/GenBank/DDBJ whole genome shotgun (WGS) entry which is preliminary data.</text>
</comment>
<accession>A0A2S9IMX1</accession>
<dbReference type="InterPro" id="IPR027304">
    <property type="entry name" value="Trigger_fact/SurA_dom_sf"/>
</dbReference>
<evidence type="ECO:0000256" key="5">
    <source>
        <dbReference type="ARBA" id="ARBA00023110"/>
    </source>
</evidence>
<dbReference type="Pfam" id="PF00639">
    <property type="entry name" value="Rotamase"/>
    <property type="match status" value="1"/>
</dbReference>
<proteinExistence type="inferred from homology"/>
<dbReference type="InterPro" id="IPR046357">
    <property type="entry name" value="PPIase_dom_sf"/>
</dbReference>
<evidence type="ECO:0000256" key="6">
    <source>
        <dbReference type="ARBA" id="ARBA00030642"/>
    </source>
</evidence>
<keyword evidence="11" id="KW-1185">Reference proteome</keyword>
<evidence type="ECO:0000256" key="2">
    <source>
        <dbReference type="ARBA" id="ARBA00007656"/>
    </source>
</evidence>
<evidence type="ECO:0000256" key="7">
    <source>
        <dbReference type="ARBA" id="ARBA00031484"/>
    </source>
</evidence>
<dbReference type="EC" id="5.2.1.8" evidence="3"/>
<dbReference type="RefSeq" id="WP_105743627.1">
    <property type="nucleotide sequence ID" value="NZ_PVBR01000016.1"/>
</dbReference>
<keyword evidence="8 10" id="KW-0413">Isomerase</keyword>
<keyword evidence="5 8" id="KW-0697">Rotamase</keyword>
<gene>
    <name evidence="10" type="ORF">C5748_19630</name>
</gene>
<sequence>MVSIVIDRTAGQGPHGNNCRHDHAAAHGPVAALPVSVNGVSISRKDIAVETQNFTADNPGAAWHAAARALVIRELLVQEAARLAIAAEPQADDEGRMETDEDALLRALIEREIRTPEADEETLRRFYENNRKRFITPPLFEADHILVAAHREDALAFAAARDKAAALALVLAAEPERFVQLARDCSDCPSAKVEGGRIQFVQGETTPEFEAALATLAPGEISPPVEARYGIHLVRLVRKVEGSVLPFEAVKDRIADYLEEHVRGQATAQYISLLIGRADISGIELELEGAATPLVQ</sequence>
<feature type="domain" description="PpiC" evidence="9">
    <location>
        <begin position="137"/>
        <end position="238"/>
    </location>
</feature>
<dbReference type="Proteomes" id="UP000239434">
    <property type="component" value="Unassembled WGS sequence"/>
</dbReference>
<dbReference type="PROSITE" id="PS50198">
    <property type="entry name" value="PPIC_PPIASE_2"/>
    <property type="match status" value="1"/>
</dbReference>
<dbReference type="EMBL" id="PVBR01000016">
    <property type="protein sequence ID" value="PRD41865.1"/>
    <property type="molecule type" value="Genomic_DNA"/>
</dbReference>
<name>A0A2S9IMX1_9HYPH</name>
<comment type="catalytic activity">
    <reaction evidence="1">
        <text>[protein]-peptidylproline (omega=180) = [protein]-peptidylproline (omega=0)</text>
        <dbReference type="Rhea" id="RHEA:16237"/>
        <dbReference type="Rhea" id="RHEA-COMP:10747"/>
        <dbReference type="Rhea" id="RHEA-COMP:10748"/>
        <dbReference type="ChEBI" id="CHEBI:83833"/>
        <dbReference type="ChEBI" id="CHEBI:83834"/>
        <dbReference type="EC" id="5.2.1.8"/>
    </reaction>
</comment>
<dbReference type="SUPFAM" id="SSF109998">
    <property type="entry name" value="Triger factor/SurA peptide-binding domain-like"/>
    <property type="match status" value="1"/>
</dbReference>
<evidence type="ECO:0000256" key="3">
    <source>
        <dbReference type="ARBA" id="ARBA00013194"/>
    </source>
</evidence>
<dbReference type="AlphaFoldDB" id="A0A2S9IMX1"/>
<evidence type="ECO:0000256" key="1">
    <source>
        <dbReference type="ARBA" id="ARBA00000971"/>
    </source>
</evidence>
<dbReference type="InterPro" id="IPR050245">
    <property type="entry name" value="PrsA_foldase"/>
</dbReference>
<dbReference type="Gene3D" id="3.10.50.40">
    <property type="match status" value="1"/>
</dbReference>